<protein>
    <recommendedName>
        <fullName evidence="3">DUF1152 domain-containing protein</fullName>
    </recommendedName>
</protein>
<evidence type="ECO:0008006" key="3">
    <source>
        <dbReference type="Google" id="ProtNLM"/>
    </source>
</evidence>
<accession>A0A0P6Z0V4</accession>
<sequence>MQLNLPILDQLQGRRSILIAGMGGGFDIFCGLPIFLQLRQQGFNVHLANFSFSDLEAATNLEYLGDTVYGVPSLPHEPEFVPSHSPIDATQVALFQRYKPFIYFPELYLAEWFRQTYGERLTVWSFLRSGVQPLLASYRRLVQHLAIDAIILVDGGVDALVQGDEAEIGTLVEDSISLAAVKQLHEVPTKIVACIGLGAERDMYYPHIFQNIATLAEAEVLLGTCSLIKQMPVYQAYAAAVHWAQARIYQDPSVINSSIISAVEGYFGDYHLTSKTAGSKLDINPLMSVYWFFDLAGLAERHLLLEPLLETEHLREVVQWVHTLRANLPIRPRIR</sequence>
<evidence type="ECO:0000313" key="1">
    <source>
        <dbReference type="EMBL" id="KPL90553.1"/>
    </source>
</evidence>
<comment type="caution">
    <text evidence="1">The sequence shown here is derived from an EMBL/GenBank/DDBJ whole genome shotgun (WGS) entry which is preliminary data.</text>
</comment>
<dbReference type="Proteomes" id="UP000050277">
    <property type="component" value="Unassembled WGS sequence"/>
</dbReference>
<dbReference type="RefSeq" id="WP_054533431.1">
    <property type="nucleotide sequence ID" value="NZ_LGKP01000011.1"/>
</dbReference>
<dbReference type="InterPro" id="IPR010581">
    <property type="entry name" value="DUF1152"/>
</dbReference>
<keyword evidence="2" id="KW-1185">Reference proteome</keyword>
<proteinExistence type="predicted"/>
<dbReference type="Pfam" id="PF06626">
    <property type="entry name" value="DUF1152"/>
    <property type="match status" value="1"/>
</dbReference>
<name>A0A0P6Z0V4_9CHLR</name>
<dbReference type="AlphaFoldDB" id="A0A0P6Z0V4"/>
<dbReference type="OrthoDB" id="182205at2"/>
<gene>
    <name evidence="1" type="ORF">SE18_05535</name>
</gene>
<dbReference type="STRING" id="70996.SE18_05535"/>
<organism evidence="1 2">
    <name type="scientific">Herpetosiphon geysericola</name>
    <dbReference type="NCBI Taxonomy" id="70996"/>
    <lineage>
        <taxon>Bacteria</taxon>
        <taxon>Bacillati</taxon>
        <taxon>Chloroflexota</taxon>
        <taxon>Chloroflexia</taxon>
        <taxon>Herpetosiphonales</taxon>
        <taxon>Herpetosiphonaceae</taxon>
        <taxon>Herpetosiphon</taxon>
    </lineage>
</organism>
<dbReference type="EMBL" id="LGKP01000011">
    <property type="protein sequence ID" value="KPL90553.1"/>
    <property type="molecule type" value="Genomic_DNA"/>
</dbReference>
<reference evidence="1 2" key="1">
    <citation type="submission" date="2015-07" db="EMBL/GenBank/DDBJ databases">
        <title>Whole genome sequence of Herpetosiphon geysericola DSM 7119.</title>
        <authorList>
            <person name="Hemp J."/>
            <person name="Ward L.M."/>
            <person name="Pace L.A."/>
            <person name="Fischer W.W."/>
        </authorList>
    </citation>
    <scope>NUCLEOTIDE SEQUENCE [LARGE SCALE GENOMIC DNA]</scope>
    <source>
        <strain evidence="1 2">DSM 7119</strain>
    </source>
</reference>
<evidence type="ECO:0000313" key="2">
    <source>
        <dbReference type="Proteomes" id="UP000050277"/>
    </source>
</evidence>